<protein>
    <submittedName>
        <fullName evidence="3">Outer membrane chaperone Skp</fullName>
    </submittedName>
</protein>
<dbReference type="InterPro" id="IPR005632">
    <property type="entry name" value="Chaperone_Skp"/>
</dbReference>
<proteinExistence type="predicted"/>
<gene>
    <name evidence="3" type="ORF">M2A_1032</name>
</gene>
<dbReference type="Pfam" id="PF03938">
    <property type="entry name" value="OmpH"/>
    <property type="match status" value="1"/>
</dbReference>
<dbReference type="eggNOG" id="COG2825">
    <property type="taxonomic scope" value="Bacteria"/>
</dbReference>
<dbReference type="RefSeq" id="WP_045443956.1">
    <property type="nucleotide sequence ID" value="NZ_BBIO01000004.1"/>
</dbReference>
<dbReference type="SUPFAM" id="SSF111384">
    <property type="entry name" value="OmpH-like"/>
    <property type="match status" value="1"/>
</dbReference>
<dbReference type="InterPro" id="IPR024930">
    <property type="entry name" value="Skp_dom_sf"/>
</dbReference>
<feature type="coiled-coil region" evidence="1">
    <location>
        <begin position="90"/>
        <end position="117"/>
    </location>
</feature>
<name>A0A081B915_9HYPH</name>
<keyword evidence="1" id="KW-0175">Coiled coil</keyword>
<evidence type="ECO:0000256" key="1">
    <source>
        <dbReference type="SAM" id="Coils"/>
    </source>
</evidence>
<feature type="chain" id="PRO_5001754882" evidence="2">
    <location>
        <begin position="28"/>
        <end position="193"/>
    </location>
</feature>
<comment type="caution">
    <text evidence="3">The sequence shown here is derived from an EMBL/GenBank/DDBJ whole genome shotgun (WGS) entry which is preliminary data.</text>
</comment>
<dbReference type="Proteomes" id="UP000028702">
    <property type="component" value="Unassembled WGS sequence"/>
</dbReference>
<dbReference type="SMART" id="SM00935">
    <property type="entry name" value="OmpH"/>
    <property type="match status" value="1"/>
</dbReference>
<reference evidence="3 4" key="1">
    <citation type="submission" date="2014-07" db="EMBL/GenBank/DDBJ databases">
        <title>Tepidicaulis marinum gen. nov., sp. nov., a novel marine bacterium denitrifying nitrate to nitrous oxide strictly under microaerobic conditions.</title>
        <authorList>
            <person name="Takeuchi M."/>
            <person name="Yamagishi T."/>
            <person name="Kamagata Y."/>
            <person name="Oshima K."/>
            <person name="Hattori M."/>
            <person name="Katayama T."/>
            <person name="Hanada S."/>
            <person name="Tamaki H."/>
            <person name="Marumo K."/>
            <person name="Maeda H."/>
            <person name="Nedachi M."/>
            <person name="Iwasaki W."/>
            <person name="Suwa Y."/>
            <person name="Sakata S."/>
        </authorList>
    </citation>
    <scope>NUCLEOTIDE SEQUENCE [LARGE SCALE GENOMIC DNA]</scope>
    <source>
        <strain evidence="3 4">MA2</strain>
    </source>
</reference>
<dbReference type="GO" id="GO:0051082">
    <property type="term" value="F:unfolded protein binding"/>
    <property type="evidence" value="ECO:0007669"/>
    <property type="project" value="InterPro"/>
</dbReference>
<dbReference type="Gene3D" id="3.30.910.20">
    <property type="entry name" value="Skp domain"/>
    <property type="match status" value="1"/>
</dbReference>
<feature type="signal peptide" evidence="2">
    <location>
        <begin position="1"/>
        <end position="27"/>
    </location>
</feature>
<keyword evidence="4" id="KW-1185">Reference proteome</keyword>
<evidence type="ECO:0000313" key="3">
    <source>
        <dbReference type="EMBL" id="GAK44533.1"/>
    </source>
</evidence>
<dbReference type="STRING" id="1333998.M2A_1032"/>
<accession>A0A081B915</accession>
<dbReference type="AlphaFoldDB" id="A0A081B915"/>
<keyword evidence="2" id="KW-0732">Signal</keyword>
<evidence type="ECO:0000313" key="4">
    <source>
        <dbReference type="Proteomes" id="UP000028702"/>
    </source>
</evidence>
<evidence type="ECO:0000256" key="2">
    <source>
        <dbReference type="SAM" id="SignalP"/>
    </source>
</evidence>
<dbReference type="EMBL" id="BBIO01000004">
    <property type="protein sequence ID" value="GAK44533.1"/>
    <property type="molecule type" value="Genomic_DNA"/>
</dbReference>
<organism evidence="3 4">
    <name type="scientific">Tepidicaulis marinus</name>
    <dbReference type="NCBI Taxonomy" id="1333998"/>
    <lineage>
        <taxon>Bacteria</taxon>
        <taxon>Pseudomonadati</taxon>
        <taxon>Pseudomonadota</taxon>
        <taxon>Alphaproteobacteria</taxon>
        <taxon>Hyphomicrobiales</taxon>
        <taxon>Parvibaculaceae</taxon>
        <taxon>Tepidicaulis</taxon>
    </lineage>
</organism>
<sequence length="193" mass="20927">MKKINRLLASLVLGVAMLGAGVPQALAAKEPAVILIVNFQALFAESKVGQDVNAQVQAQAKTIEENSSKQLEGFIAEARKLAEQKEVLGVETYKERIAALQKRQQEAQADANKKLQALQVGQARAQAEIEAVLKPIFVEVMNRHGGTVMLDQSSVLAGGVDLNVTAEIMQVLNERLPKLKVTPVDPAELQKQR</sequence>